<dbReference type="Proteomes" id="UP001519363">
    <property type="component" value="Unassembled WGS sequence"/>
</dbReference>
<dbReference type="RefSeq" id="WP_086786233.1">
    <property type="nucleotide sequence ID" value="NZ_JAGIOO010000001.1"/>
</dbReference>
<feature type="compositionally biased region" description="Basic and acidic residues" evidence="1">
    <location>
        <begin position="203"/>
        <end position="218"/>
    </location>
</feature>
<evidence type="ECO:0000313" key="3">
    <source>
        <dbReference type="EMBL" id="MBP2471910.1"/>
    </source>
</evidence>
<evidence type="ECO:0000259" key="2">
    <source>
        <dbReference type="SMART" id="SM00470"/>
    </source>
</evidence>
<gene>
    <name evidence="3" type="ORF">JOF53_000782</name>
</gene>
<evidence type="ECO:0000313" key="4">
    <source>
        <dbReference type="Proteomes" id="UP001519363"/>
    </source>
</evidence>
<accession>A0ABS5A881</accession>
<organism evidence="3 4">
    <name type="scientific">Crossiella equi</name>
    <dbReference type="NCBI Taxonomy" id="130796"/>
    <lineage>
        <taxon>Bacteria</taxon>
        <taxon>Bacillati</taxon>
        <taxon>Actinomycetota</taxon>
        <taxon>Actinomycetes</taxon>
        <taxon>Pseudonocardiales</taxon>
        <taxon>Pseudonocardiaceae</taxon>
        <taxon>Crossiella</taxon>
    </lineage>
</organism>
<dbReference type="InterPro" id="IPR036086">
    <property type="entry name" value="ParB/Sulfiredoxin_sf"/>
</dbReference>
<protein>
    <submittedName>
        <fullName evidence="3">ParB-like chromosome segregation protein Spo0J</fullName>
    </submittedName>
</protein>
<dbReference type="SMART" id="SM00470">
    <property type="entry name" value="ParB"/>
    <property type="match status" value="1"/>
</dbReference>
<feature type="domain" description="ParB-like N-terminal" evidence="2">
    <location>
        <begin position="12"/>
        <end position="96"/>
    </location>
</feature>
<proteinExistence type="predicted"/>
<dbReference type="Gene3D" id="3.90.1530.10">
    <property type="entry name" value="Conserved hypothetical protein from pyrococcus furiosus pfu- 392566-001, ParB domain"/>
    <property type="match status" value="1"/>
</dbReference>
<feature type="region of interest" description="Disordered" evidence="1">
    <location>
        <begin position="203"/>
        <end position="222"/>
    </location>
</feature>
<sequence length="325" mass="35835">MTCGADSLEAVSEVPVAVLRDSDSPRSAGVDPDHVQVLVDVGTGLPPIVVQRDTMRVIDGMHRLRAAEQRGDEHIRVRFFDGGDEDAFVLAVRLNAEHGLPLTLADRTNAARRVLRTHPEWSDQAIAAVTGVSDKTVAALRLKSAEPALGLSYRVGRDGRRRPLNPAEGRLRAGEVFAANLDTPLREAAAKAGISLNTARDVRERLRRGESPVPEQRRGTPAAVPDEVCLADRREVDPNQALSLTEDWRTKLEVLARDPALRFTEEGRAMLRLLHAQMIGAATWERFIERVPPHSVFVVAEVARRCADAWQQFARRLEGREDDAA</sequence>
<evidence type="ECO:0000256" key="1">
    <source>
        <dbReference type="SAM" id="MobiDB-lite"/>
    </source>
</evidence>
<dbReference type="InterPro" id="IPR003115">
    <property type="entry name" value="ParB_N"/>
</dbReference>
<dbReference type="SUPFAM" id="SSF110849">
    <property type="entry name" value="ParB/Sulfiredoxin"/>
    <property type="match status" value="1"/>
</dbReference>
<name>A0ABS5A881_9PSEU</name>
<comment type="caution">
    <text evidence="3">The sequence shown here is derived from an EMBL/GenBank/DDBJ whole genome shotgun (WGS) entry which is preliminary data.</text>
</comment>
<reference evidence="3 4" key="1">
    <citation type="submission" date="2021-03" db="EMBL/GenBank/DDBJ databases">
        <title>Sequencing the genomes of 1000 actinobacteria strains.</title>
        <authorList>
            <person name="Klenk H.-P."/>
        </authorList>
    </citation>
    <scope>NUCLEOTIDE SEQUENCE [LARGE SCALE GENOMIC DNA]</scope>
    <source>
        <strain evidence="3 4">DSM 44580</strain>
    </source>
</reference>
<dbReference type="EMBL" id="JAGIOO010000001">
    <property type="protein sequence ID" value="MBP2471910.1"/>
    <property type="molecule type" value="Genomic_DNA"/>
</dbReference>
<keyword evidence="4" id="KW-1185">Reference proteome</keyword>